<feature type="transmembrane region" description="Helical" evidence="7">
    <location>
        <begin position="40"/>
        <end position="57"/>
    </location>
</feature>
<dbReference type="AlphaFoldDB" id="A0A9Q1KLK5"/>
<keyword evidence="10" id="KW-1185">Reference proteome</keyword>
<feature type="transmembrane region" description="Helical" evidence="7">
    <location>
        <begin position="63"/>
        <end position="81"/>
    </location>
</feature>
<dbReference type="Pfam" id="PF03600">
    <property type="entry name" value="CitMHS"/>
    <property type="match status" value="1"/>
</dbReference>
<feature type="domain" description="Citrate transporter-like" evidence="8">
    <location>
        <begin position="19"/>
        <end position="335"/>
    </location>
</feature>
<dbReference type="GO" id="GO:0055085">
    <property type="term" value="P:transmembrane transport"/>
    <property type="evidence" value="ECO:0007669"/>
    <property type="project" value="InterPro"/>
</dbReference>
<evidence type="ECO:0000313" key="10">
    <source>
        <dbReference type="Proteomes" id="UP001153076"/>
    </source>
</evidence>
<evidence type="ECO:0000259" key="8">
    <source>
        <dbReference type="Pfam" id="PF03600"/>
    </source>
</evidence>
<evidence type="ECO:0000256" key="2">
    <source>
        <dbReference type="ARBA" id="ARBA00022448"/>
    </source>
</evidence>
<evidence type="ECO:0000256" key="4">
    <source>
        <dbReference type="ARBA" id="ARBA00022692"/>
    </source>
</evidence>
<dbReference type="PANTHER" id="PTHR43302:SF5">
    <property type="entry name" value="TRANSPORTER ARSB-RELATED"/>
    <property type="match status" value="1"/>
</dbReference>
<protein>
    <recommendedName>
        <fullName evidence="8">Citrate transporter-like domain-containing protein</fullName>
    </recommendedName>
</protein>
<keyword evidence="3" id="KW-1003">Cell membrane</keyword>
<dbReference type="Proteomes" id="UP001153076">
    <property type="component" value="Unassembled WGS sequence"/>
</dbReference>
<keyword evidence="2" id="KW-0813">Transport</keyword>
<evidence type="ECO:0000256" key="1">
    <source>
        <dbReference type="ARBA" id="ARBA00004651"/>
    </source>
</evidence>
<dbReference type="GO" id="GO:0005886">
    <property type="term" value="C:plasma membrane"/>
    <property type="evidence" value="ECO:0007669"/>
    <property type="project" value="UniProtKB-SubCell"/>
</dbReference>
<feature type="transmembrane region" description="Helical" evidence="7">
    <location>
        <begin position="6"/>
        <end position="28"/>
    </location>
</feature>
<comment type="subcellular location">
    <subcellularLocation>
        <location evidence="1">Cell membrane</location>
        <topology evidence="1">Multi-pass membrane protein</topology>
    </subcellularLocation>
</comment>
<dbReference type="InterPro" id="IPR004680">
    <property type="entry name" value="Cit_transptr-like_dom"/>
</dbReference>
<feature type="transmembrane region" description="Helical" evidence="7">
    <location>
        <begin position="160"/>
        <end position="184"/>
    </location>
</feature>
<reference evidence="9" key="1">
    <citation type="submission" date="2022-04" db="EMBL/GenBank/DDBJ databases">
        <title>Carnegiea gigantea Genome sequencing and assembly v2.</title>
        <authorList>
            <person name="Copetti D."/>
            <person name="Sanderson M.J."/>
            <person name="Burquez A."/>
            <person name="Wojciechowski M.F."/>
        </authorList>
    </citation>
    <scope>NUCLEOTIDE SEQUENCE</scope>
    <source>
        <strain evidence="9">SGP5-SGP5p</strain>
        <tissue evidence="9">Aerial part</tissue>
    </source>
</reference>
<evidence type="ECO:0000313" key="9">
    <source>
        <dbReference type="EMBL" id="KAJ8445865.1"/>
    </source>
</evidence>
<keyword evidence="5 7" id="KW-1133">Transmembrane helix</keyword>
<organism evidence="9 10">
    <name type="scientific">Carnegiea gigantea</name>
    <dbReference type="NCBI Taxonomy" id="171969"/>
    <lineage>
        <taxon>Eukaryota</taxon>
        <taxon>Viridiplantae</taxon>
        <taxon>Streptophyta</taxon>
        <taxon>Embryophyta</taxon>
        <taxon>Tracheophyta</taxon>
        <taxon>Spermatophyta</taxon>
        <taxon>Magnoliopsida</taxon>
        <taxon>eudicotyledons</taxon>
        <taxon>Gunneridae</taxon>
        <taxon>Pentapetalae</taxon>
        <taxon>Caryophyllales</taxon>
        <taxon>Cactineae</taxon>
        <taxon>Cactaceae</taxon>
        <taxon>Cactoideae</taxon>
        <taxon>Echinocereeae</taxon>
        <taxon>Carnegiea</taxon>
    </lineage>
</organism>
<keyword evidence="4 7" id="KW-0812">Transmembrane</keyword>
<keyword evidence="6 7" id="KW-0472">Membrane</keyword>
<dbReference type="PANTHER" id="PTHR43302">
    <property type="entry name" value="TRANSPORTER ARSB-RELATED"/>
    <property type="match status" value="1"/>
</dbReference>
<dbReference type="OrthoDB" id="442352at2759"/>
<dbReference type="EMBL" id="JAKOGI010000069">
    <property type="protein sequence ID" value="KAJ8445865.1"/>
    <property type="molecule type" value="Genomic_DNA"/>
</dbReference>
<feature type="transmembrane region" description="Helical" evidence="7">
    <location>
        <begin position="284"/>
        <end position="315"/>
    </location>
</feature>
<evidence type="ECO:0000256" key="6">
    <source>
        <dbReference type="ARBA" id="ARBA00023136"/>
    </source>
</evidence>
<sequence length="342" mass="37045">MAVASTLHVVLGLIAFTILWVLSVFPSIPFLPIRRTPGSLLGGLLMVLFRVITTSQADSAVDLPILGLLFGTMVVPIYLERADLFKYLGKLLSWKSQGPKDLLIRISLITAISSALFTNDTSCIALTEFVLEISSANIGSAATPIGNPQNLVITISFMDFVLGILPVTIMGVLIYTLLLLGIYWKLLDGAKRDDDEETITSSSTITPEEAQEILNLHSFSPIFERNPDFISKLEAVNESTSMSLEAPLLDQNGEENAREEASNALVQQGAAGVDCKGLAWKTCVYLITFGILVGLLIALEMSWTTITAALALIVLDFTDAGPSLEKVVFLYCFVFIVSGDFS</sequence>
<evidence type="ECO:0000256" key="5">
    <source>
        <dbReference type="ARBA" id="ARBA00022989"/>
    </source>
</evidence>
<accession>A0A9Q1KLK5</accession>
<proteinExistence type="predicted"/>
<comment type="caution">
    <text evidence="9">The sequence shown here is derived from an EMBL/GenBank/DDBJ whole genome shotgun (WGS) entry which is preliminary data.</text>
</comment>
<evidence type="ECO:0000256" key="7">
    <source>
        <dbReference type="SAM" id="Phobius"/>
    </source>
</evidence>
<name>A0A9Q1KLK5_9CARY</name>
<evidence type="ECO:0000256" key="3">
    <source>
        <dbReference type="ARBA" id="ARBA00022475"/>
    </source>
</evidence>
<gene>
    <name evidence="9" type="ORF">Cgig2_000177</name>
</gene>